<organism evidence="1">
    <name type="scientific">Knufia peltigerae</name>
    <dbReference type="NCBI Taxonomy" id="1002370"/>
    <lineage>
        <taxon>Eukaryota</taxon>
        <taxon>Fungi</taxon>
        <taxon>Dikarya</taxon>
        <taxon>Ascomycota</taxon>
        <taxon>Pezizomycotina</taxon>
        <taxon>Eurotiomycetes</taxon>
        <taxon>Chaetothyriomycetidae</taxon>
        <taxon>Chaetothyriales</taxon>
        <taxon>Trichomeriaceae</taxon>
        <taxon>Knufia</taxon>
    </lineage>
</organism>
<reference evidence="1" key="1">
    <citation type="submission" date="2022-10" db="EMBL/GenBank/DDBJ databases">
        <title>Culturing micro-colonial fungi from biological soil crusts in the Mojave desert and describing Neophaeococcomyces mojavensis, and introducing the new genera and species Taxawa tesnikishii.</title>
        <authorList>
            <person name="Kurbessoian T."/>
            <person name="Stajich J.E."/>
        </authorList>
    </citation>
    <scope>NUCLEOTIDE SEQUENCE</scope>
    <source>
        <strain evidence="1">TK_35</strain>
    </source>
</reference>
<comment type="caution">
    <text evidence="1">The sequence shown here is derived from an EMBL/GenBank/DDBJ whole genome shotgun (WGS) entry which is preliminary data.</text>
</comment>
<dbReference type="EMBL" id="JAPDRN010000057">
    <property type="protein sequence ID" value="KAJ9631447.1"/>
    <property type="molecule type" value="Genomic_DNA"/>
</dbReference>
<dbReference type="AlphaFoldDB" id="A0AA38Y1Z7"/>
<sequence length="146" mass="16280">MTLTDLLASAAYRDYLFALDAYLKKQPFKHEAPIEPVIVRVQEGWMGHANIKADALLQLISAERVQTFSYIAQKLAAYSEADGGPDNLVNLPATLHMPIGHLIEYLLLRDDVAGMKSYLKKVRVPDAIAYASEVAEMFRSTRVANE</sequence>
<evidence type="ECO:0000313" key="1">
    <source>
        <dbReference type="EMBL" id="KAJ9631447.1"/>
    </source>
</evidence>
<protein>
    <submittedName>
        <fullName evidence="1">Uncharacterized protein</fullName>
    </submittedName>
</protein>
<gene>
    <name evidence="1" type="ORF">H2204_008174</name>
</gene>
<name>A0AA38Y1Z7_9EURO</name>
<proteinExistence type="predicted"/>
<accession>A0AA38Y1Z7</accession>